<gene>
    <name evidence="1" type="ORF">OUZ56_021571</name>
</gene>
<evidence type="ECO:0000313" key="1">
    <source>
        <dbReference type="EMBL" id="KAK4028566.1"/>
    </source>
</evidence>
<protein>
    <submittedName>
        <fullName evidence="1">Uncharacterized protein</fullName>
    </submittedName>
</protein>
<reference evidence="1 2" key="1">
    <citation type="journal article" date="2023" name="Nucleic Acids Res.">
        <title>The hologenome of Daphnia magna reveals possible DNA methylation and microbiome-mediated evolution of the host genome.</title>
        <authorList>
            <person name="Chaturvedi A."/>
            <person name="Li X."/>
            <person name="Dhandapani V."/>
            <person name="Marshall H."/>
            <person name="Kissane S."/>
            <person name="Cuenca-Cambronero M."/>
            <person name="Asole G."/>
            <person name="Calvet F."/>
            <person name="Ruiz-Romero M."/>
            <person name="Marangio P."/>
            <person name="Guigo R."/>
            <person name="Rago D."/>
            <person name="Mirbahai L."/>
            <person name="Eastwood N."/>
            <person name="Colbourne J.K."/>
            <person name="Zhou J."/>
            <person name="Mallon E."/>
            <person name="Orsini L."/>
        </authorList>
    </citation>
    <scope>NUCLEOTIDE SEQUENCE [LARGE SCALE GENOMIC DNA]</scope>
    <source>
        <strain evidence="1">LRV0_1</strain>
    </source>
</reference>
<organism evidence="1 2">
    <name type="scientific">Daphnia magna</name>
    <dbReference type="NCBI Taxonomy" id="35525"/>
    <lineage>
        <taxon>Eukaryota</taxon>
        <taxon>Metazoa</taxon>
        <taxon>Ecdysozoa</taxon>
        <taxon>Arthropoda</taxon>
        <taxon>Crustacea</taxon>
        <taxon>Branchiopoda</taxon>
        <taxon>Diplostraca</taxon>
        <taxon>Cladocera</taxon>
        <taxon>Anomopoda</taxon>
        <taxon>Daphniidae</taxon>
        <taxon>Daphnia</taxon>
    </lineage>
</organism>
<name>A0ABR0ATX2_9CRUS</name>
<sequence length="91" mass="10099">MTDDKAMTSCLHVSDVHCSLFLHVPDVVIFDVDMLGVLMKLWVPHQAYRALIVTKQSGGTILFAADVLEETSQPRNLFGGHIRRDILGFCG</sequence>
<proteinExistence type="predicted"/>
<comment type="caution">
    <text evidence="1">The sequence shown here is derived from an EMBL/GenBank/DDBJ whole genome shotgun (WGS) entry which is preliminary data.</text>
</comment>
<dbReference type="EMBL" id="JAOYFB010000039">
    <property type="protein sequence ID" value="KAK4028566.1"/>
    <property type="molecule type" value="Genomic_DNA"/>
</dbReference>
<keyword evidence="2" id="KW-1185">Reference proteome</keyword>
<dbReference type="Proteomes" id="UP001234178">
    <property type="component" value="Unassembled WGS sequence"/>
</dbReference>
<evidence type="ECO:0000313" key="2">
    <source>
        <dbReference type="Proteomes" id="UP001234178"/>
    </source>
</evidence>
<accession>A0ABR0ATX2</accession>